<feature type="region of interest" description="Disordered" evidence="1">
    <location>
        <begin position="170"/>
        <end position="198"/>
    </location>
</feature>
<gene>
    <name evidence="2" type="ORF">CHS0354_012737</name>
</gene>
<dbReference type="EMBL" id="JAEAOA010000768">
    <property type="protein sequence ID" value="KAK3600045.1"/>
    <property type="molecule type" value="Genomic_DNA"/>
</dbReference>
<accession>A0AAE0W4L2</accession>
<dbReference type="SUPFAM" id="SSF51206">
    <property type="entry name" value="cAMP-binding domain-like"/>
    <property type="match status" value="1"/>
</dbReference>
<dbReference type="InterPro" id="IPR014710">
    <property type="entry name" value="RmlC-like_jellyroll"/>
</dbReference>
<reference evidence="2" key="2">
    <citation type="journal article" date="2021" name="Genome Biol. Evol.">
        <title>Developing a high-quality reference genome for a parasitic bivalve with doubly uniparental inheritance (Bivalvia: Unionida).</title>
        <authorList>
            <person name="Smith C.H."/>
        </authorList>
    </citation>
    <scope>NUCLEOTIDE SEQUENCE</scope>
    <source>
        <strain evidence="2">CHS0354</strain>
        <tissue evidence="2">Mantle</tissue>
    </source>
</reference>
<dbReference type="Gene3D" id="2.60.120.10">
    <property type="entry name" value="Jelly Rolls"/>
    <property type="match status" value="1"/>
</dbReference>
<comment type="caution">
    <text evidence="2">The sequence shown here is derived from an EMBL/GenBank/DDBJ whole genome shotgun (WGS) entry which is preliminary data.</text>
</comment>
<dbReference type="PANTHER" id="PTHR23011">
    <property type="entry name" value="CYCLIC NUCLEOTIDE-BINDING DOMAIN CONTAINING PROTEIN"/>
    <property type="match status" value="1"/>
</dbReference>
<evidence type="ECO:0008006" key="4">
    <source>
        <dbReference type="Google" id="ProtNLM"/>
    </source>
</evidence>
<reference evidence="2" key="1">
    <citation type="journal article" date="2021" name="Genome Biol. Evol.">
        <title>A High-Quality Reference Genome for a Parasitic Bivalve with Doubly Uniparental Inheritance (Bivalvia: Unionida).</title>
        <authorList>
            <person name="Smith C.H."/>
        </authorList>
    </citation>
    <scope>NUCLEOTIDE SEQUENCE</scope>
    <source>
        <strain evidence="2">CHS0354</strain>
    </source>
</reference>
<dbReference type="AlphaFoldDB" id="A0AAE0W4L2"/>
<evidence type="ECO:0000313" key="3">
    <source>
        <dbReference type="Proteomes" id="UP001195483"/>
    </source>
</evidence>
<evidence type="ECO:0000313" key="2">
    <source>
        <dbReference type="EMBL" id="KAK3600045.1"/>
    </source>
</evidence>
<feature type="compositionally biased region" description="Low complexity" evidence="1">
    <location>
        <begin position="177"/>
        <end position="186"/>
    </location>
</feature>
<protein>
    <recommendedName>
        <fullName evidence="4">Cyclic nucleotide-binding domain-containing protein</fullName>
    </recommendedName>
</protein>
<organism evidence="2 3">
    <name type="scientific">Potamilus streckersoni</name>
    <dbReference type="NCBI Taxonomy" id="2493646"/>
    <lineage>
        <taxon>Eukaryota</taxon>
        <taxon>Metazoa</taxon>
        <taxon>Spiralia</taxon>
        <taxon>Lophotrochozoa</taxon>
        <taxon>Mollusca</taxon>
        <taxon>Bivalvia</taxon>
        <taxon>Autobranchia</taxon>
        <taxon>Heteroconchia</taxon>
        <taxon>Palaeoheterodonta</taxon>
        <taxon>Unionida</taxon>
        <taxon>Unionoidea</taxon>
        <taxon>Unionidae</taxon>
        <taxon>Ambleminae</taxon>
        <taxon>Lampsilini</taxon>
        <taxon>Potamilus</taxon>
    </lineage>
</organism>
<dbReference type="InterPro" id="IPR018490">
    <property type="entry name" value="cNMP-bd_dom_sf"/>
</dbReference>
<sequence>MFYFRKGSIIVHDSQESKHLVIVKAGKCRMVTSFVEKGHSKRTAGSAFTREQQKAFPLYTEMQKISMKTRRPRSEGNQLRIKENICIGLLTGTIDKIKLADYGPDYQRKSAKLPEKEERVVPPLKKSKTLSSFYDKITMERKQNADYDESGNFEETFWATRLQGPNLKERKTGKEFSSAAPSIRCSSSRRSKGKGSNPFYRNEKTAHAQVAELHAGSVFGMESLIQKPTTKFCLISEGSECIFLSKRLFLSLANIKVLRRVSDMVHIYPSQEFIEEQVRHYRNWQKYKASLVQDVLKRRSQTEKSFVGGVPK</sequence>
<dbReference type="Proteomes" id="UP001195483">
    <property type="component" value="Unassembled WGS sequence"/>
</dbReference>
<proteinExistence type="predicted"/>
<keyword evidence="3" id="KW-1185">Reference proteome</keyword>
<reference evidence="2" key="3">
    <citation type="submission" date="2023-05" db="EMBL/GenBank/DDBJ databases">
        <authorList>
            <person name="Smith C.H."/>
        </authorList>
    </citation>
    <scope>NUCLEOTIDE SEQUENCE</scope>
    <source>
        <strain evidence="2">CHS0354</strain>
        <tissue evidence="2">Mantle</tissue>
    </source>
</reference>
<evidence type="ECO:0000256" key="1">
    <source>
        <dbReference type="SAM" id="MobiDB-lite"/>
    </source>
</evidence>
<dbReference type="PANTHER" id="PTHR23011:SF41">
    <property type="entry name" value="CYCLIC NUCLEOTIDE-BINDING DOMAIN-CONTAINING PROTEIN"/>
    <property type="match status" value="1"/>
</dbReference>
<name>A0AAE0W4L2_9BIVA</name>